<accession>A0ABR5ZV06</accession>
<evidence type="ECO:0000313" key="1">
    <source>
        <dbReference type="EMBL" id="MBA5728125.1"/>
    </source>
</evidence>
<comment type="caution">
    <text evidence="1">The sequence shown here is derived from an EMBL/GenBank/DDBJ whole genome shotgun (WGS) entry which is preliminary data.</text>
</comment>
<dbReference type="EMBL" id="PDLY01000007">
    <property type="protein sequence ID" value="MBA5728125.1"/>
    <property type="molecule type" value="Genomic_DNA"/>
</dbReference>
<organism evidence="1 2">
    <name type="scientific">Bombella mellum</name>
    <dbReference type="NCBI Taxonomy" id="2039288"/>
    <lineage>
        <taxon>Bacteria</taxon>
        <taxon>Pseudomonadati</taxon>
        <taxon>Pseudomonadota</taxon>
        <taxon>Alphaproteobacteria</taxon>
        <taxon>Acetobacterales</taxon>
        <taxon>Acetobacteraceae</taxon>
        <taxon>Bombella</taxon>
    </lineage>
</organism>
<proteinExistence type="predicted"/>
<dbReference type="Proteomes" id="UP000765338">
    <property type="component" value="Unassembled WGS sequence"/>
</dbReference>
<dbReference type="InterPro" id="IPR025157">
    <property type="entry name" value="Hemagglutinin_rpt"/>
</dbReference>
<reference evidence="1 2" key="1">
    <citation type="submission" date="2017-10" db="EMBL/GenBank/DDBJ databases">
        <authorList>
            <person name="Jakob F."/>
        </authorList>
    </citation>
    <scope>NUCLEOTIDE SEQUENCE [LARGE SCALE GENOMIC DNA]</scope>
    <source>
        <strain evidence="1 2">TMW 2.1889</strain>
    </source>
</reference>
<keyword evidence="2" id="KW-1185">Reference proteome</keyword>
<name>A0ABR5ZV06_9PROT</name>
<protein>
    <submittedName>
        <fullName evidence="1">Uncharacterized protein</fullName>
    </submittedName>
</protein>
<dbReference type="Pfam" id="PF13332">
    <property type="entry name" value="Fil_haemagg_2"/>
    <property type="match status" value="1"/>
</dbReference>
<evidence type="ECO:0000313" key="2">
    <source>
        <dbReference type="Proteomes" id="UP000765338"/>
    </source>
</evidence>
<sequence length="151" mass="16178">MYYRLSIVARGDHPGLADDRSISAIETQLTGKDISLDAKRNIDLEAGWNRQSALNHTMQKGLSVGVEASVGTSGVGFSLSASGQMQRTNMESHQAVADTVLNAANSVSLTSGGRTTLKEERSNSCPGSLMIEYSINGIEEMETFKNAPIQK</sequence>
<gene>
    <name evidence="1" type="ORF">CPA56_09110</name>
</gene>